<gene>
    <name evidence="2" type="ORF">SI65_04370</name>
</gene>
<evidence type="ECO:0000256" key="1">
    <source>
        <dbReference type="SAM" id="MobiDB-lite"/>
    </source>
</evidence>
<dbReference type="InterPro" id="IPR007175">
    <property type="entry name" value="Rpr2/Snm1/Rpp21"/>
</dbReference>
<sequence length="190" mass="20558">MPVSEYSSQLDFLKDSASSLSSESPSTAAHLLAVHNHILHNDFKSLNMRQQELCCGACGTIRSPETSKTIQIKKKKSKRTGISTDGATIYKCLRCHRRTVKPVRKEPVRSKAPTKSTTTTVEASVSTTAPSTDKTVSEQSASEPASKTAENASSKKRAKVRKQGGLQALLASKQQSQSASSSLDLFDFLQ</sequence>
<name>A0A1E3BG59_ASPCR</name>
<dbReference type="STRING" id="573508.A0A1E3BG59"/>
<proteinExistence type="predicted"/>
<feature type="region of interest" description="Disordered" evidence="1">
    <location>
        <begin position="101"/>
        <end position="190"/>
    </location>
</feature>
<feature type="compositionally biased region" description="Polar residues" evidence="1">
    <location>
        <begin position="133"/>
        <end position="152"/>
    </location>
</feature>
<accession>A0A1E3BG59</accession>
<feature type="compositionally biased region" description="Low complexity" evidence="1">
    <location>
        <begin position="163"/>
        <end position="190"/>
    </location>
</feature>
<dbReference type="AlphaFoldDB" id="A0A1E3BG59"/>
<dbReference type="Proteomes" id="UP000094569">
    <property type="component" value="Unassembled WGS sequence"/>
</dbReference>
<protein>
    <submittedName>
        <fullName evidence="2">Uncharacterized protein</fullName>
    </submittedName>
</protein>
<organism evidence="2 3">
    <name type="scientific">Aspergillus cristatus</name>
    <name type="common">Chinese Fuzhuan brick tea-fermentation fungus</name>
    <name type="synonym">Eurotium cristatum</name>
    <dbReference type="NCBI Taxonomy" id="573508"/>
    <lineage>
        <taxon>Eukaryota</taxon>
        <taxon>Fungi</taxon>
        <taxon>Dikarya</taxon>
        <taxon>Ascomycota</taxon>
        <taxon>Pezizomycotina</taxon>
        <taxon>Eurotiomycetes</taxon>
        <taxon>Eurotiomycetidae</taxon>
        <taxon>Eurotiales</taxon>
        <taxon>Aspergillaceae</taxon>
        <taxon>Aspergillus</taxon>
        <taxon>Aspergillus subgen. Aspergillus</taxon>
    </lineage>
</organism>
<dbReference type="Pfam" id="PF04032">
    <property type="entry name" value="Rpr2"/>
    <property type="match status" value="1"/>
</dbReference>
<reference evidence="2 3" key="1">
    <citation type="journal article" date="2016" name="BMC Genomics">
        <title>Comparative genomic and transcriptomic analyses of the Fuzhuan brick tea-fermentation fungus Aspergillus cristatus.</title>
        <authorList>
            <person name="Ge Y."/>
            <person name="Wang Y."/>
            <person name="Liu Y."/>
            <person name="Tan Y."/>
            <person name="Ren X."/>
            <person name="Zhang X."/>
            <person name="Hyde K.D."/>
            <person name="Liu Y."/>
            <person name="Liu Z."/>
        </authorList>
    </citation>
    <scope>NUCLEOTIDE SEQUENCE [LARGE SCALE GENOMIC DNA]</scope>
    <source>
        <strain evidence="2 3">GZAAS20.1005</strain>
    </source>
</reference>
<dbReference type="GO" id="GO:0006396">
    <property type="term" value="P:RNA processing"/>
    <property type="evidence" value="ECO:0007669"/>
    <property type="project" value="InterPro"/>
</dbReference>
<evidence type="ECO:0000313" key="3">
    <source>
        <dbReference type="Proteomes" id="UP000094569"/>
    </source>
</evidence>
<keyword evidence="3" id="KW-1185">Reference proteome</keyword>
<evidence type="ECO:0000313" key="2">
    <source>
        <dbReference type="EMBL" id="ODM19386.1"/>
    </source>
</evidence>
<dbReference type="VEuPathDB" id="FungiDB:SI65_04370"/>
<dbReference type="OrthoDB" id="438080at2759"/>
<dbReference type="EMBL" id="JXNT01000004">
    <property type="protein sequence ID" value="ODM19386.1"/>
    <property type="molecule type" value="Genomic_DNA"/>
</dbReference>
<comment type="caution">
    <text evidence="2">The sequence shown here is derived from an EMBL/GenBank/DDBJ whole genome shotgun (WGS) entry which is preliminary data.</text>
</comment>
<feature type="compositionally biased region" description="Low complexity" evidence="1">
    <location>
        <begin position="110"/>
        <end position="132"/>
    </location>
</feature>